<dbReference type="RefSeq" id="XP_028880682.1">
    <property type="nucleotide sequence ID" value="XM_029028099.1"/>
</dbReference>
<dbReference type="OrthoDB" id="267410at2759"/>
<feature type="coiled-coil region" evidence="1">
    <location>
        <begin position="95"/>
        <end position="202"/>
    </location>
</feature>
<organism evidence="3 4">
    <name type="scientific">Trypanosoma theileri</name>
    <dbReference type="NCBI Taxonomy" id="67003"/>
    <lineage>
        <taxon>Eukaryota</taxon>
        <taxon>Discoba</taxon>
        <taxon>Euglenozoa</taxon>
        <taxon>Kinetoplastea</taxon>
        <taxon>Metakinetoplastina</taxon>
        <taxon>Trypanosomatida</taxon>
        <taxon>Trypanosomatidae</taxon>
        <taxon>Trypanosoma</taxon>
    </lineage>
</organism>
<evidence type="ECO:0000256" key="2">
    <source>
        <dbReference type="SAM" id="MobiDB-lite"/>
    </source>
</evidence>
<evidence type="ECO:0000313" key="3">
    <source>
        <dbReference type="EMBL" id="ORC86616.1"/>
    </source>
</evidence>
<feature type="compositionally biased region" description="Polar residues" evidence="2">
    <location>
        <begin position="720"/>
        <end position="735"/>
    </location>
</feature>
<feature type="coiled-coil region" evidence="1">
    <location>
        <begin position="234"/>
        <end position="655"/>
    </location>
</feature>
<keyword evidence="1" id="KW-0175">Coiled coil</keyword>
<accession>A0A1X0NPI0</accession>
<name>A0A1X0NPI0_9TRYP</name>
<sequence>MTDVNSLSALHEYTSAFIAAMPPVLPSQTMTPSSLFKTVRMVSSSTDAVGSYLPANRDSAVRGSWSVVKPRADHCGGVCWGREVEAAVLRREMSLRRQLDRQRHAEEQRRRQENAELLARHAEEQRRRDCEWDGRLQKVLREHMKETLGLREEIEREQELVARSEAQLTETRTQLTQLHTQLEEMLRQKRESEALAREADTASLTEMHQKSLERLQRVFEEDKLQAKQWFTEELQRVQSNYERLRTDAEDSHRQQLRRMEADMTELQRRLRDSEAEVQQYKAKAAAAAAVKPALTSADEARTREEIRTLRTQLSDALDAKLRADRRATEAERETNERFKALEVLQMEFDAVVAQHDKEQRSLREANQDLTDELTRTRTAHAEEIENLRKNVRTNESVTSRETAKEFEATFRRMNERYDDMRRTLEEEKTQLMRRLKEVEQQYDDAKRRLQLQIEQVEEMRSEGIRQQHQNTEKDRLITELRLSIEELKRTGGAVADLTARNRELQQEIEQRRRQHESAVQAMDNNVQELRRERDAAQGKVAALVEELSTAQRSYSEKETRSKQLLDEAELRERQLRREAEEAKQNIESLKEHCSQLQATAAAAAVSAPKTQNLLYEKDNELARLRNTIDAVKHDRDVLEQRLREESVVITKKEQELYERQVISERLNMEVISLREQLQMATKYAQSVGNRPSMQEAQHSLLVTKPTGGLPSDEQHAPRDTITNTPAAPVQPSTGSAPAVPVPMPTQMRSSTPSVPSVSPTAAVQPS</sequence>
<comment type="caution">
    <text evidence="3">The sequence shown here is derived from an EMBL/GenBank/DDBJ whole genome shotgun (WGS) entry which is preliminary data.</text>
</comment>
<evidence type="ECO:0000313" key="4">
    <source>
        <dbReference type="Proteomes" id="UP000192257"/>
    </source>
</evidence>
<protein>
    <submittedName>
        <fullName evidence="3">Uncharacterized protein</fullName>
    </submittedName>
</protein>
<feature type="compositionally biased region" description="Low complexity" evidence="2">
    <location>
        <begin position="749"/>
        <end position="766"/>
    </location>
</feature>
<dbReference type="EMBL" id="NBCO01000027">
    <property type="protein sequence ID" value="ORC86616.1"/>
    <property type="molecule type" value="Genomic_DNA"/>
</dbReference>
<feature type="region of interest" description="Disordered" evidence="2">
    <location>
        <begin position="703"/>
        <end position="766"/>
    </location>
</feature>
<dbReference type="Proteomes" id="UP000192257">
    <property type="component" value="Unassembled WGS sequence"/>
</dbReference>
<reference evidence="3 4" key="1">
    <citation type="submission" date="2017-03" db="EMBL/GenBank/DDBJ databases">
        <title>An alternative strategy for trypanosome survival in the mammalian bloodstream revealed through genome and transcriptome analysis of the ubiquitous bovine parasite Trypanosoma (Megatrypanum) theileri.</title>
        <authorList>
            <person name="Kelly S."/>
            <person name="Ivens A."/>
            <person name="Mott A."/>
            <person name="O'Neill E."/>
            <person name="Emms D."/>
            <person name="Macleod O."/>
            <person name="Voorheis P."/>
            <person name="Matthews J."/>
            <person name="Matthews K."/>
            <person name="Carrington M."/>
        </authorList>
    </citation>
    <scope>NUCLEOTIDE SEQUENCE [LARGE SCALE GENOMIC DNA]</scope>
    <source>
        <strain evidence="3">Edinburgh</strain>
    </source>
</reference>
<proteinExistence type="predicted"/>
<evidence type="ECO:0000256" key="1">
    <source>
        <dbReference type="SAM" id="Coils"/>
    </source>
</evidence>
<gene>
    <name evidence="3" type="ORF">TM35_000272060</name>
</gene>
<dbReference type="VEuPathDB" id="TriTrypDB:TM35_000272060"/>
<dbReference type="AlphaFoldDB" id="A0A1X0NPI0"/>
<feature type="non-terminal residue" evidence="3">
    <location>
        <position position="766"/>
    </location>
</feature>
<dbReference type="GeneID" id="39987879"/>
<keyword evidence="4" id="KW-1185">Reference proteome</keyword>